<feature type="domain" description="CMP/dCMP-type deaminase" evidence="3">
    <location>
        <begin position="2"/>
        <end position="115"/>
    </location>
</feature>
<dbReference type="InterPro" id="IPR002125">
    <property type="entry name" value="CMP_dCMP_dom"/>
</dbReference>
<evidence type="ECO:0000256" key="2">
    <source>
        <dbReference type="ARBA" id="ARBA00022833"/>
    </source>
</evidence>
<dbReference type="PANTHER" id="PTHR11079:SF161">
    <property type="entry name" value="CMP_DCMP-TYPE DEAMINASE DOMAIN-CONTAINING PROTEIN"/>
    <property type="match status" value="1"/>
</dbReference>
<gene>
    <name evidence="4" type="ORF">PZN02_000858</name>
</gene>
<dbReference type="PANTHER" id="PTHR11079">
    <property type="entry name" value="CYTOSINE DEAMINASE FAMILY MEMBER"/>
    <property type="match status" value="1"/>
</dbReference>
<evidence type="ECO:0000256" key="1">
    <source>
        <dbReference type="ARBA" id="ARBA00022723"/>
    </source>
</evidence>
<dbReference type="PROSITE" id="PS51747">
    <property type="entry name" value="CYT_DCMP_DEAMINASES_2"/>
    <property type="match status" value="1"/>
</dbReference>
<evidence type="ECO:0000313" key="4">
    <source>
        <dbReference type="EMBL" id="WEX89403.1"/>
    </source>
</evidence>
<dbReference type="InterPro" id="IPR016192">
    <property type="entry name" value="APOBEC/CMP_deaminase_Zn-bd"/>
</dbReference>
<dbReference type="PROSITE" id="PS00903">
    <property type="entry name" value="CYT_DCMP_DEAMINASES_1"/>
    <property type="match status" value="1"/>
</dbReference>
<reference evidence="4 5" key="1">
    <citation type="submission" date="2023-03" db="EMBL/GenBank/DDBJ databases">
        <authorList>
            <person name="Kaur S."/>
            <person name="Espinosa-Saiz D."/>
            <person name="Velazquez E."/>
            <person name="Menendez E."/>
            <person name="diCenzo G.C."/>
        </authorList>
    </citation>
    <scope>NUCLEOTIDE SEQUENCE [LARGE SCALE GENOMIC DNA]</scope>
    <source>
        <strain evidence="4 5">LMG 24692</strain>
    </source>
</reference>
<evidence type="ECO:0000259" key="3">
    <source>
        <dbReference type="PROSITE" id="PS51747"/>
    </source>
</evidence>
<organism evidence="4 5">
    <name type="scientific">Sinorhizobium garamanticum</name>
    <dbReference type="NCBI Taxonomy" id="680247"/>
    <lineage>
        <taxon>Bacteria</taxon>
        <taxon>Pseudomonadati</taxon>
        <taxon>Pseudomonadota</taxon>
        <taxon>Alphaproteobacteria</taxon>
        <taxon>Hyphomicrobiales</taxon>
        <taxon>Rhizobiaceae</taxon>
        <taxon>Sinorhizobium/Ensifer group</taxon>
        <taxon>Sinorhizobium</taxon>
    </lineage>
</organism>
<proteinExistence type="predicted"/>
<dbReference type="Proteomes" id="UP001229355">
    <property type="component" value="Chromosome 1"/>
</dbReference>
<dbReference type="EMBL" id="CP120373">
    <property type="protein sequence ID" value="WEX89403.1"/>
    <property type="molecule type" value="Genomic_DNA"/>
</dbReference>
<dbReference type="Pfam" id="PF00383">
    <property type="entry name" value="dCMP_cyt_deam_1"/>
    <property type="match status" value="1"/>
</dbReference>
<dbReference type="InterPro" id="IPR016193">
    <property type="entry name" value="Cytidine_deaminase-like"/>
</dbReference>
<sequence>MPEEQRFLREAVSLARSNMESGGRPFGAVVVKDGEVIATGVNEMGRTGDPTSHAELNALRAAAKALQSLRLDGCAVYASGQPCPMCLAAMRMAGINEIAYVHSNAQAEPYGLSTSAIYAELAKPITEQAMRFRHVRLEAQDEVPLYAAWQKLQRAR</sequence>
<keyword evidence="1" id="KW-0479">Metal-binding</keyword>
<dbReference type="RefSeq" id="WP_280661382.1">
    <property type="nucleotide sequence ID" value="NZ_CP120373.1"/>
</dbReference>
<dbReference type="SUPFAM" id="SSF53927">
    <property type="entry name" value="Cytidine deaminase-like"/>
    <property type="match status" value="1"/>
</dbReference>
<keyword evidence="2" id="KW-0862">Zinc</keyword>
<accession>A0ABY8DES9</accession>
<protein>
    <submittedName>
        <fullName evidence="4">Nucleoside deaminase</fullName>
    </submittedName>
</protein>
<evidence type="ECO:0000313" key="5">
    <source>
        <dbReference type="Proteomes" id="UP001229355"/>
    </source>
</evidence>
<name>A0ABY8DES9_9HYPH</name>
<dbReference type="Gene3D" id="3.40.140.10">
    <property type="entry name" value="Cytidine Deaminase, domain 2"/>
    <property type="match status" value="1"/>
</dbReference>
<keyword evidence="5" id="KW-1185">Reference proteome</keyword>
<dbReference type="CDD" id="cd01285">
    <property type="entry name" value="nucleoside_deaminase"/>
    <property type="match status" value="1"/>
</dbReference>